<dbReference type="SMART" id="SM00014">
    <property type="entry name" value="acidPPc"/>
    <property type="match status" value="1"/>
</dbReference>
<proteinExistence type="predicted"/>
<dbReference type="Proteomes" id="UP000244937">
    <property type="component" value="Chromosome"/>
</dbReference>
<dbReference type="InterPro" id="IPR000326">
    <property type="entry name" value="PAP2/HPO"/>
</dbReference>
<evidence type="ECO:0000259" key="2">
    <source>
        <dbReference type="SMART" id="SM00014"/>
    </source>
</evidence>
<dbReference type="PANTHER" id="PTHR14969">
    <property type="entry name" value="SPHINGOSINE-1-PHOSPHATE PHOSPHOHYDROLASE"/>
    <property type="match status" value="1"/>
</dbReference>
<keyword evidence="1" id="KW-0732">Signal</keyword>
<keyword evidence="4" id="KW-1185">Reference proteome</keyword>
<dbReference type="SUPFAM" id="SSF48317">
    <property type="entry name" value="Acid phosphatase/Vanadium-dependent haloperoxidase"/>
    <property type="match status" value="1"/>
</dbReference>
<organism evidence="3 4">
    <name type="scientific">Flavobacterium pallidum</name>
    <dbReference type="NCBI Taxonomy" id="2172098"/>
    <lineage>
        <taxon>Bacteria</taxon>
        <taxon>Pseudomonadati</taxon>
        <taxon>Bacteroidota</taxon>
        <taxon>Flavobacteriia</taxon>
        <taxon>Flavobacteriales</taxon>
        <taxon>Flavobacteriaceae</taxon>
        <taxon>Flavobacterium</taxon>
    </lineage>
</organism>
<dbReference type="OrthoDB" id="9773582at2"/>
<dbReference type="RefSeq" id="WP_108903064.1">
    <property type="nucleotide sequence ID" value="NZ_CP029187.1"/>
</dbReference>
<accession>A0A2S1SFU9</accession>
<evidence type="ECO:0000313" key="3">
    <source>
        <dbReference type="EMBL" id="AWI25270.1"/>
    </source>
</evidence>
<protein>
    <submittedName>
        <fullName evidence="3">PA-phosphatase</fullName>
    </submittedName>
</protein>
<reference evidence="3 4" key="1">
    <citation type="submission" date="2018-05" db="EMBL/GenBank/DDBJ databases">
        <title>Genome sequencing of Flavobacterium sp. HYN0049.</title>
        <authorList>
            <person name="Yi H."/>
            <person name="Baek C."/>
        </authorList>
    </citation>
    <scope>NUCLEOTIDE SEQUENCE [LARGE SCALE GENOMIC DNA]</scope>
    <source>
        <strain evidence="3 4">HYN0049</strain>
    </source>
</reference>
<name>A0A2S1SFU9_9FLAO</name>
<feature type="chain" id="PRO_5015510003" evidence="1">
    <location>
        <begin position="18"/>
        <end position="267"/>
    </location>
</feature>
<dbReference type="AlphaFoldDB" id="A0A2S1SFU9"/>
<dbReference type="KEGG" id="fpal:HYN49_04810"/>
<dbReference type="Gene3D" id="1.20.144.10">
    <property type="entry name" value="Phosphatidic acid phosphatase type 2/haloperoxidase"/>
    <property type="match status" value="1"/>
</dbReference>
<gene>
    <name evidence="3" type="ORF">HYN49_04810</name>
</gene>
<evidence type="ECO:0000313" key="4">
    <source>
        <dbReference type="Proteomes" id="UP000244937"/>
    </source>
</evidence>
<dbReference type="EMBL" id="CP029187">
    <property type="protein sequence ID" value="AWI25270.1"/>
    <property type="molecule type" value="Genomic_DNA"/>
</dbReference>
<dbReference type="CDD" id="cd03394">
    <property type="entry name" value="PAP2_like_5"/>
    <property type="match status" value="1"/>
</dbReference>
<evidence type="ECO:0000256" key="1">
    <source>
        <dbReference type="SAM" id="SignalP"/>
    </source>
</evidence>
<dbReference type="InterPro" id="IPR036938">
    <property type="entry name" value="PAP2/HPO_sf"/>
</dbReference>
<dbReference type="Pfam" id="PF01569">
    <property type="entry name" value="PAP2"/>
    <property type="match status" value="1"/>
</dbReference>
<feature type="signal peptide" evidence="1">
    <location>
        <begin position="1"/>
        <end position="17"/>
    </location>
</feature>
<feature type="domain" description="Phosphatidic acid phosphatase type 2/haloperoxidase" evidence="2">
    <location>
        <begin position="131"/>
        <end position="229"/>
    </location>
</feature>
<sequence length="267" mass="29448">MKKLLLITFLGVFTAHAQDVTKDSTAVKKDSVNSAEITKDLLAVHDTLTPSKIHFKQFIIPAALIGYGFIGLESDWLKTFNLDLREEVSEDIDRKFTIDDIAQYATAGSVYALNAFGVKGKHNLKDRSIILGTSYLLLSATVFPLKSITHIERPDGTAYNSFPSGHTANAFAGAEFLWQEYKDKSVWYGISGYLVASGVGAFRIINNRHWLTDVAAGAGIGILSTKAAYWLYPWVKHTLFPNDKRISSMVAPFYNGKQAGAGLVMQF</sequence>
<dbReference type="PANTHER" id="PTHR14969:SF13">
    <property type="entry name" value="AT30094P"/>
    <property type="match status" value="1"/>
</dbReference>